<dbReference type="PANTHER" id="PTHR43292:SF4">
    <property type="entry name" value="ACYL-COA DEHYDROGENASE FADE34"/>
    <property type="match status" value="1"/>
</dbReference>
<evidence type="ECO:0000256" key="1">
    <source>
        <dbReference type="ARBA" id="ARBA00001974"/>
    </source>
</evidence>
<feature type="domain" description="Acyl-CoA dehydrogenase/oxidase N-terminal" evidence="9">
    <location>
        <begin position="42"/>
        <end position="115"/>
    </location>
</feature>
<dbReference type="KEGG" id="sacd:HS1genome_0242"/>
<dbReference type="Pfam" id="PF02771">
    <property type="entry name" value="Acyl-CoA_dh_N"/>
    <property type="match status" value="1"/>
</dbReference>
<protein>
    <submittedName>
        <fullName evidence="10">Acyl-CoA dehydrogenase</fullName>
    </submittedName>
</protein>
<sequence>MDEDTELMEFRKSIRVWIRNNAPTELKGKKILFDTTEIENYESLRAWQRKLYEAGYLGISWPKEYGGYGQDPVKELIAYEEFMNEGLPYGRSLGSIGLIVVAPALLAHGNEKQKSLVKRILSAEDVWCQGFSEPSAGSDLAAISTKAEDAGDHFEVTGQKVWSSYAHIADHCLLLARTGTLEERHRGLTMLIVDMKAPGVTVTPIRQITGKAEFNIIYFNKVKIPKTNVVGGVGNGWKVAMTVLNNERFHVGVTMLFSSEIALRELLKVRGSQELAELAAEVSGARALYERIVEKLRRGKDVGHEGSILKLVTSELLQKIYERAVMEMGPEVLVLERSKDSDPSWIMGFLASRGRTIAAGTSEILRNLIGERLLELPK</sequence>
<dbReference type="SUPFAM" id="SSF47203">
    <property type="entry name" value="Acyl-CoA dehydrogenase C-terminal domain-like"/>
    <property type="match status" value="1"/>
</dbReference>
<dbReference type="OrthoDB" id="275197at2157"/>
<evidence type="ECO:0000256" key="3">
    <source>
        <dbReference type="ARBA" id="ARBA00022630"/>
    </source>
</evidence>
<evidence type="ECO:0000256" key="4">
    <source>
        <dbReference type="ARBA" id="ARBA00022827"/>
    </source>
</evidence>
<dbReference type="Proteomes" id="UP000276741">
    <property type="component" value="Chromosome"/>
</dbReference>
<evidence type="ECO:0000259" key="8">
    <source>
        <dbReference type="Pfam" id="PF02770"/>
    </source>
</evidence>
<dbReference type="GeneID" id="38665740"/>
<dbReference type="InterPro" id="IPR013786">
    <property type="entry name" value="AcylCoA_DH/ox_N"/>
</dbReference>
<feature type="domain" description="Acyl-CoA oxidase/dehydrogenase middle" evidence="8">
    <location>
        <begin position="128"/>
        <end position="212"/>
    </location>
</feature>
<dbReference type="InterPro" id="IPR009075">
    <property type="entry name" value="AcylCo_DH/oxidase_C"/>
</dbReference>
<dbReference type="Gene3D" id="1.20.140.10">
    <property type="entry name" value="Butyryl-CoA Dehydrogenase, subunit A, domain 3"/>
    <property type="match status" value="1"/>
</dbReference>
<feature type="domain" description="Acyl-CoA dehydrogenase/oxidase C-terminal" evidence="7">
    <location>
        <begin position="234"/>
        <end position="374"/>
    </location>
</feature>
<reference evidence="12" key="2">
    <citation type="submission" date="2018-04" db="EMBL/GenBank/DDBJ databases">
        <title>Complete genome sequence of Sulfodiicoccus acidiphilus strain HS-1.</title>
        <authorList>
            <person name="Sakai H.D."/>
            <person name="Kurosawa N."/>
        </authorList>
    </citation>
    <scope>NUCLEOTIDE SEQUENCE [LARGE SCALE GENOMIC DNA]</scope>
    <source>
        <strain evidence="12">HS-1</strain>
    </source>
</reference>
<dbReference type="GO" id="GO:0016627">
    <property type="term" value="F:oxidoreductase activity, acting on the CH-CH group of donors"/>
    <property type="evidence" value="ECO:0007669"/>
    <property type="project" value="InterPro"/>
</dbReference>
<dbReference type="GO" id="GO:0050660">
    <property type="term" value="F:flavin adenine dinucleotide binding"/>
    <property type="evidence" value="ECO:0007669"/>
    <property type="project" value="InterPro"/>
</dbReference>
<name>A0A348B101_9CREN</name>
<dbReference type="Proteomes" id="UP000616143">
    <property type="component" value="Unassembled WGS sequence"/>
</dbReference>
<dbReference type="FunFam" id="2.40.110.10:FF:000011">
    <property type="entry name" value="Acyl-CoA dehydrogenase FadE34"/>
    <property type="match status" value="1"/>
</dbReference>
<evidence type="ECO:0000256" key="6">
    <source>
        <dbReference type="RuleBase" id="RU362125"/>
    </source>
</evidence>
<reference evidence="11" key="4">
    <citation type="submission" date="2020-09" db="EMBL/GenBank/DDBJ databases">
        <authorList>
            <person name="Sun Q."/>
            <person name="Ohkuma M."/>
        </authorList>
    </citation>
    <scope>NUCLEOTIDE SEQUENCE</scope>
    <source>
        <strain evidence="11">JCM 31740</strain>
    </source>
</reference>
<accession>A0A348B101</accession>
<keyword evidence="12" id="KW-1185">Reference proteome</keyword>
<dbReference type="InterPro" id="IPR046373">
    <property type="entry name" value="Acyl-CoA_Oxase/DH_mid-dom_sf"/>
</dbReference>
<dbReference type="Pfam" id="PF00441">
    <property type="entry name" value="Acyl-CoA_dh_1"/>
    <property type="match status" value="1"/>
</dbReference>
<organism evidence="10 12">
    <name type="scientific">Sulfodiicoccus acidiphilus</name>
    <dbReference type="NCBI Taxonomy" id="1670455"/>
    <lineage>
        <taxon>Archaea</taxon>
        <taxon>Thermoproteota</taxon>
        <taxon>Thermoprotei</taxon>
        <taxon>Sulfolobales</taxon>
        <taxon>Sulfolobaceae</taxon>
        <taxon>Sulfodiicoccus</taxon>
    </lineage>
</organism>
<reference evidence="11" key="1">
    <citation type="journal article" date="2014" name="Int. J. Syst. Evol. Microbiol.">
        <title>Complete genome sequence of Corynebacterium casei LMG S-19264T (=DSM 44701T), isolated from a smear-ripened cheese.</title>
        <authorList>
            <consortium name="US DOE Joint Genome Institute (JGI-PGF)"/>
            <person name="Walter F."/>
            <person name="Albersmeier A."/>
            <person name="Kalinowski J."/>
            <person name="Ruckert C."/>
        </authorList>
    </citation>
    <scope>NUCLEOTIDE SEQUENCE</scope>
    <source>
        <strain evidence="11">JCM 31740</strain>
    </source>
</reference>
<keyword evidence="3 6" id="KW-0285">Flavoprotein</keyword>
<dbReference type="SUPFAM" id="SSF56645">
    <property type="entry name" value="Acyl-CoA dehydrogenase NM domain-like"/>
    <property type="match status" value="1"/>
</dbReference>
<evidence type="ECO:0000313" key="12">
    <source>
        <dbReference type="Proteomes" id="UP000276741"/>
    </source>
</evidence>
<comment type="similarity">
    <text evidence="2 6">Belongs to the acyl-CoA dehydrogenase family.</text>
</comment>
<comment type="cofactor">
    <cofactor evidence="1 6">
        <name>FAD</name>
        <dbReference type="ChEBI" id="CHEBI:57692"/>
    </cofactor>
</comment>
<dbReference type="InterPro" id="IPR052161">
    <property type="entry name" value="Mycobact_Acyl-CoA_DH"/>
</dbReference>
<dbReference type="Gene3D" id="1.10.540.10">
    <property type="entry name" value="Acyl-CoA dehydrogenase/oxidase, N-terminal domain"/>
    <property type="match status" value="1"/>
</dbReference>
<dbReference type="EMBL" id="AP018553">
    <property type="protein sequence ID" value="BBD71853.1"/>
    <property type="molecule type" value="Genomic_DNA"/>
</dbReference>
<dbReference type="EMBL" id="BMQS01000022">
    <property type="protein sequence ID" value="GGU02462.1"/>
    <property type="molecule type" value="Genomic_DNA"/>
</dbReference>
<dbReference type="Gene3D" id="2.40.110.10">
    <property type="entry name" value="Butyryl-CoA Dehydrogenase, subunit A, domain 2"/>
    <property type="match status" value="1"/>
</dbReference>
<dbReference type="RefSeq" id="WP_126449164.1">
    <property type="nucleotide sequence ID" value="NZ_AP018553.1"/>
</dbReference>
<keyword evidence="5 6" id="KW-0560">Oxidoreductase</keyword>
<dbReference type="GO" id="GO:0005886">
    <property type="term" value="C:plasma membrane"/>
    <property type="evidence" value="ECO:0007669"/>
    <property type="project" value="TreeGrafter"/>
</dbReference>
<dbReference type="Pfam" id="PF02770">
    <property type="entry name" value="Acyl-CoA_dh_M"/>
    <property type="match status" value="1"/>
</dbReference>
<evidence type="ECO:0000313" key="10">
    <source>
        <dbReference type="EMBL" id="BBD71853.1"/>
    </source>
</evidence>
<dbReference type="InterPro" id="IPR037069">
    <property type="entry name" value="AcylCoA_DH/ox_N_sf"/>
</dbReference>
<dbReference type="AlphaFoldDB" id="A0A348B101"/>
<dbReference type="InterPro" id="IPR009100">
    <property type="entry name" value="AcylCoA_DH/oxidase_NM_dom_sf"/>
</dbReference>
<evidence type="ECO:0000256" key="5">
    <source>
        <dbReference type="ARBA" id="ARBA00023002"/>
    </source>
</evidence>
<proteinExistence type="inferred from homology"/>
<dbReference type="InterPro" id="IPR006091">
    <property type="entry name" value="Acyl-CoA_Oxase/DH_mid-dom"/>
</dbReference>
<evidence type="ECO:0000256" key="2">
    <source>
        <dbReference type="ARBA" id="ARBA00009347"/>
    </source>
</evidence>
<evidence type="ECO:0000259" key="9">
    <source>
        <dbReference type="Pfam" id="PF02771"/>
    </source>
</evidence>
<dbReference type="PANTHER" id="PTHR43292">
    <property type="entry name" value="ACYL-COA DEHYDROGENASE"/>
    <property type="match status" value="1"/>
</dbReference>
<evidence type="ECO:0000313" key="11">
    <source>
        <dbReference type="EMBL" id="GGU02462.1"/>
    </source>
</evidence>
<dbReference type="InterPro" id="IPR036250">
    <property type="entry name" value="AcylCo_DH-like_C"/>
</dbReference>
<keyword evidence="4 6" id="KW-0274">FAD</keyword>
<reference evidence="10" key="3">
    <citation type="journal article" date="2019" name="BMC Res. Notes">
        <title>Complete genome sequence of the Sulfodiicoccus acidiphilus strain HS-1T, the first crenarchaeon that lacks polB3, isolated from an acidic hot spring in Ohwaku-dani, Hakone, Japan.</title>
        <authorList>
            <person name="Sakai H.D."/>
            <person name="Kurosawa N."/>
        </authorList>
    </citation>
    <scope>NUCLEOTIDE SEQUENCE</scope>
    <source>
        <strain evidence="10">HS-1</strain>
    </source>
</reference>
<evidence type="ECO:0000259" key="7">
    <source>
        <dbReference type="Pfam" id="PF00441"/>
    </source>
</evidence>
<gene>
    <name evidence="11" type="ORF">GCM10007116_19430</name>
    <name evidence="10" type="ORF">HS1genome_0242</name>
</gene>